<dbReference type="AlphaFoldDB" id="G1CSH2"/>
<evidence type="ECO:0000256" key="1">
    <source>
        <dbReference type="SAM" id="MobiDB-lite"/>
    </source>
</evidence>
<reference evidence="2" key="1">
    <citation type="submission" date="2011-05" db="EMBL/GenBank/DDBJ databases">
        <title>Diversity of dsrB gene in oxygen minimum zone sediments of Arabian Sea.</title>
        <authorList>
            <person name="Divya B."/>
            <person name="Feby A."/>
            <person name="Nair S."/>
        </authorList>
    </citation>
    <scope>NUCLEOTIDE SEQUENCE</scope>
</reference>
<feature type="non-terminal residue" evidence="2">
    <location>
        <position position="136"/>
    </location>
</feature>
<dbReference type="SUPFAM" id="SSF54862">
    <property type="entry name" value="4Fe-4S ferredoxins"/>
    <property type="match status" value="1"/>
</dbReference>
<feature type="region of interest" description="Disordered" evidence="1">
    <location>
        <begin position="1"/>
        <end position="28"/>
    </location>
</feature>
<dbReference type="EMBL" id="JF906955">
    <property type="protein sequence ID" value="AEK11890.1"/>
    <property type="molecule type" value="Genomic_DNA"/>
</dbReference>
<gene>
    <name evidence="2" type="primary">dsrB</name>
</gene>
<organism evidence="2">
    <name type="scientific">uncultured sulfate-reducing bacterium</name>
    <dbReference type="NCBI Taxonomy" id="153939"/>
    <lineage>
        <taxon>Bacteria</taxon>
        <taxon>environmental samples</taxon>
    </lineage>
</organism>
<accession>G1CSH2</accession>
<sequence length="136" mass="15092">RPPRAAGGAGARGAQHRPHPGLDPLPHPGYRRLRYRQGCPGRPLRRLLWYADAGSGANCPGLLPQHVWCRALLRYSHPRVHRKPPFIEHERVSSVCEVPLAIAACPTAAIKPAKIDDMKTVAVRNERCMFCGNCYT</sequence>
<evidence type="ECO:0000313" key="2">
    <source>
        <dbReference type="EMBL" id="AEK11890.1"/>
    </source>
</evidence>
<name>G1CSH2_9BACT</name>
<dbReference type="Gene3D" id="3.30.70.20">
    <property type="match status" value="1"/>
</dbReference>
<feature type="non-terminal residue" evidence="2">
    <location>
        <position position="1"/>
    </location>
</feature>
<protein>
    <submittedName>
        <fullName evidence="2">Dissimilatory sulfite reductase beta subunit</fullName>
    </submittedName>
</protein>
<proteinExistence type="predicted"/>